<keyword evidence="1" id="KW-0812">Transmembrane</keyword>
<feature type="transmembrane region" description="Helical" evidence="1">
    <location>
        <begin position="51"/>
        <end position="74"/>
    </location>
</feature>
<dbReference type="PATRIC" id="fig|1224748.3.peg.1611"/>
<protein>
    <submittedName>
        <fullName evidence="2">Uncharacterized protein</fullName>
    </submittedName>
</protein>
<keyword evidence="1" id="KW-0472">Membrane</keyword>
<gene>
    <name evidence="2" type="ORF">B857_01620</name>
</gene>
<comment type="caution">
    <text evidence="2">The sequence shown here is derived from an EMBL/GenBank/DDBJ whole genome shotgun (WGS) entry which is preliminary data.</text>
</comment>
<dbReference type="AlphaFoldDB" id="K1LNB3"/>
<dbReference type="Proteomes" id="UP000004738">
    <property type="component" value="Unassembled WGS sequence"/>
</dbReference>
<evidence type="ECO:0000256" key="1">
    <source>
        <dbReference type="SAM" id="Phobius"/>
    </source>
</evidence>
<evidence type="ECO:0000313" key="3">
    <source>
        <dbReference type="Proteomes" id="UP000004738"/>
    </source>
</evidence>
<keyword evidence="1" id="KW-1133">Transmembrane helix</keyword>
<keyword evidence="3" id="KW-1185">Reference proteome</keyword>
<feature type="transmembrane region" description="Helical" evidence="1">
    <location>
        <begin position="25"/>
        <end position="45"/>
    </location>
</feature>
<dbReference type="EMBL" id="AMCK01000006">
    <property type="protein sequence ID" value="EKB45669.1"/>
    <property type="molecule type" value="Genomic_DNA"/>
</dbReference>
<organism evidence="2 3">
    <name type="scientific">Solibacillus isronensis B3W22</name>
    <dbReference type="NCBI Taxonomy" id="1224748"/>
    <lineage>
        <taxon>Bacteria</taxon>
        <taxon>Bacillati</taxon>
        <taxon>Bacillota</taxon>
        <taxon>Bacilli</taxon>
        <taxon>Bacillales</taxon>
        <taxon>Caryophanaceae</taxon>
        <taxon>Solibacillus</taxon>
    </lineage>
</organism>
<dbReference type="RefSeq" id="WP_008405456.1">
    <property type="nucleotide sequence ID" value="NZ_AMCK01000006.1"/>
</dbReference>
<evidence type="ECO:0000313" key="2">
    <source>
        <dbReference type="EMBL" id="EKB45669.1"/>
    </source>
</evidence>
<proteinExistence type="predicted"/>
<sequence length="98" mass="10918">MEPLFFSTVSDKLYAKTKNIFKSRIFILDPVLALSGIFYFVGTLMSSDVLAIVFLSLALSLGCLTLGLGPAILVDFVDQKDIGKVQGWFLNFKDHYSF</sequence>
<reference evidence="2 3" key="1">
    <citation type="journal article" date="2012" name="J. Bacteriol.">
        <title>Draft Genome Sequence of Bacillus isronensis Strain B3W22, Isolated from the Upper Atmosphere.</title>
        <authorList>
            <person name="Shivaji S."/>
            <person name="Ara S."/>
            <person name="Singh S.K."/>
            <person name="Bandi S."/>
            <person name="Singh A."/>
            <person name="Pinnaka A.K."/>
        </authorList>
    </citation>
    <scope>NUCLEOTIDE SEQUENCE [LARGE SCALE GENOMIC DNA]</scope>
    <source>
        <strain evidence="2 3">B3W22</strain>
    </source>
</reference>
<name>K1LNB3_9BACL</name>
<accession>K1LNB3</accession>